<gene>
    <name evidence="2" type="ORF">ENQ31_04405</name>
</gene>
<organism evidence="2">
    <name type="scientific">Thermoanaerobaculum aquaticum</name>
    <dbReference type="NCBI Taxonomy" id="1312852"/>
    <lineage>
        <taxon>Bacteria</taxon>
        <taxon>Pseudomonadati</taxon>
        <taxon>Acidobacteriota</taxon>
        <taxon>Thermoanaerobaculia</taxon>
        <taxon>Thermoanaerobaculales</taxon>
        <taxon>Thermoanaerobaculaceae</taxon>
        <taxon>Thermoanaerobaculum</taxon>
    </lineage>
</organism>
<accession>A0A7C2N9J4</accession>
<name>A0A7C2N9J4_9BACT</name>
<feature type="signal peptide" evidence="1">
    <location>
        <begin position="1"/>
        <end position="20"/>
    </location>
</feature>
<keyword evidence="1" id="KW-0732">Signal</keyword>
<evidence type="ECO:0000256" key="1">
    <source>
        <dbReference type="SAM" id="SignalP"/>
    </source>
</evidence>
<comment type="caution">
    <text evidence="2">The sequence shown here is derived from an EMBL/GenBank/DDBJ whole genome shotgun (WGS) entry which is preliminary data.</text>
</comment>
<proteinExistence type="predicted"/>
<dbReference type="EMBL" id="DSMR01000319">
    <property type="protein sequence ID" value="HET47384.1"/>
    <property type="molecule type" value="Genomic_DNA"/>
</dbReference>
<feature type="chain" id="PRO_5027921182" evidence="1">
    <location>
        <begin position="21"/>
        <end position="469"/>
    </location>
</feature>
<sequence length="469" mass="50434">MKKVLAVFAALALAGGVAYANFCARDVVPAATLLFPYVAVSTDALGIPDPNGQTTITDIVNVSREAIIVHYTVWDILSTPVIDFDEVLSGYDVHRINWRDFLNGRFDLFDTSNTNFTASAPYTFDPFEFGPDGRAQAGGLVAPQNRSAITAAMLPNGVPPYGNKSSLAGTIRNLVSGPLSAFGHNGCGGLGNLRGDKTAFDITSANPIFFYVTADVVSIGSLFFPTDVGYWQGGVPTNRNVLLGSMVWLNAGANYSEAGPAVHVEAATDLTYGGPNVFGFYEEAVAAETFREPLATALAFNYYNSTTDGVTSNVILWKNLNEVDPVTGLISDCGAYVYYAWDMDERSLSRQTEPISGLPTGGRDPNQFPFETQKVPLNTNYFDLPGSYGWMLVVFPPSYDLTFVDPTANPSWLSGQYPYYFGWASVQIIYGTYSAAIEAATMANAHCFSTQTLNALGANNGTPPVSIVF</sequence>
<dbReference type="AlphaFoldDB" id="A0A7C2N9J4"/>
<reference evidence="2" key="1">
    <citation type="journal article" date="2020" name="mSystems">
        <title>Genome- and Community-Level Interaction Insights into Carbon Utilization and Element Cycling Functions of Hydrothermarchaeota in Hydrothermal Sediment.</title>
        <authorList>
            <person name="Zhou Z."/>
            <person name="Liu Y."/>
            <person name="Xu W."/>
            <person name="Pan J."/>
            <person name="Luo Z.H."/>
            <person name="Li M."/>
        </authorList>
    </citation>
    <scope>NUCLEOTIDE SEQUENCE [LARGE SCALE GENOMIC DNA]</scope>
    <source>
        <strain evidence="2">SpSt-299</strain>
    </source>
</reference>
<evidence type="ECO:0000313" key="2">
    <source>
        <dbReference type="EMBL" id="HET47384.1"/>
    </source>
</evidence>
<protein>
    <submittedName>
        <fullName evidence="2">Uncharacterized protein</fullName>
    </submittedName>
</protein>